<dbReference type="STRING" id="272123.Anacy_3881"/>
<dbReference type="PROSITE" id="PS50206">
    <property type="entry name" value="RHODANESE_3"/>
    <property type="match status" value="1"/>
</dbReference>
<dbReference type="eggNOG" id="COG0607">
    <property type="taxonomic scope" value="Bacteria"/>
</dbReference>
<sequence length="108" mass="11629">MSILVADVHDLKSRLEWGQPGLTIIDVRDRNTYNHGHITGAISIPLDDLASRAKSALHTQRQIYVYGEHDAHAAHAAETLRTAGFTDVSELQGGLTAWITVGGATEGV</sequence>
<accession>K9ZLR2</accession>
<keyword evidence="3" id="KW-1185">Reference proteome</keyword>
<dbReference type="Proteomes" id="UP000010474">
    <property type="component" value="Chromosome"/>
</dbReference>
<reference evidence="3" key="1">
    <citation type="journal article" date="2013" name="Proc. Natl. Acad. Sci. U.S.A.">
        <title>Improving the coverage of the cyanobacterial phylum using diversity-driven genome sequencing.</title>
        <authorList>
            <person name="Shih P.M."/>
            <person name="Wu D."/>
            <person name="Latifi A."/>
            <person name="Axen S.D."/>
            <person name="Fewer D.P."/>
            <person name="Talla E."/>
            <person name="Calteau A."/>
            <person name="Cai F."/>
            <person name="Tandeau de Marsac N."/>
            <person name="Rippka R."/>
            <person name="Herdman M."/>
            <person name="Sivonen K."/>
            <person name="Coursin T."/>
            <person name="Laurent T."/>
            <person name="Goodwin L."/>
            <person name="Nolan M."/>
            <person name="Davenport K.W."/>
            <person name="Han C.S."/>
            <person name="Rubin E.M."/>
            <person name="Eisen J.A."/>
            <person name="Woyke T."/>
            <person name="Gugger M."/>
            <person name="Kerfeld C.A."/>
        </authorList>
    </citation>
    <scope>NUCLEOTIDE SEQUENCE [LARGE SCALE GENOMIC DNA]</scope>
    <source>
        <strain evidence="3">ATCC 27899 / PCC 7122</strain>
    </source>
</reference>
<dbReference type="HOGENOM" id="CLU_089574_9_1_3"/>
<evidence type="ECO:0000313" key="2">
    <source>
        <dbReference type="EMBL" id="AFZ59255.1"/>
    </source>
</evidence>
<protein>
    <submittedName>
        <fullName evidence="2">Rhodanese-like protein</fullName>
    </submittedName>
</protein>
<dbReference type="PATRIC" id="fig|272123.3.peg.4217"/>
<gene>
    <name evidence="2" type="ordered locus">Anacy_3881</name>
</gene>
<proteinExistence type="predicted"/>
<evidence type="ECO:0000259" key="1">
    <source>
        <dbReference type="PROSITE" id="PS50206"/>
    </source>
</evidence>
<evidence type="ECO:0000313" key="3">
    <source>
        <dbReference type="Proteomes" id="UP000010474"/>
    </source>
</evidence>
<dbReference type="InterPro" id="IPR036873">
    <property type="entry name" value="Rhodanese-like_dom_sf"/>
</dbReference>
<dbReference type="InterPro" id="IPR050229">
    <property type="entry name" value="GlpE_sulfurtransferase"/>
</dbReference>
<dbReference type="Gene3D" id="3.40.250.10">
    <property type="entry name" value="Rhodanese-like domain"/>
    <property type="match status" value="1"/>
</dbReference>
<dbReference type="PANTHER" id="PTHR43031:SF1">
    <property type="entry name" value="PYRIDINE NUCLEOTIDE-DISULPHIDE OXIDOREDUCTASE"/>
    <property type="match status" value="1"/>
</dbReference>
<organism evidence="2 3">
    <name type="scientific">Anabaena cylindrica (strain ATCC 27899 / PCC 7122)</name>
    <dbReference type="NCBI Taxonomy" id="272123"/>
    <lineage>
        <taxon>Bacteria</taxon>
        <taxon>Bacillati</taxon>
        <taxon>Cyanobacteriota</taxon>
        <taxon>Cyanophyceae</taxon>
        <taxon>Nostocales</taxon>
        <taxon>Nostocaceae</taxon>
        <taxon>Anabaena</taxon>
    </lineage>
</organism>
<dbReference type="PANTHER" id="PTHR43031">
    <property type="entry name" value="FAD-DEPENDENT OXIDOREDUCTASE"/>
    <property type="match status" value="1"/>
</dbReference>
<dbReference type="RefSeq" id="WP_015215876.1">
    <property type="nucleotide sequence ID" value="NC_019771.1"/>
</dbReference>
<dbReference type="InterPro" id="IPR001763">
    <property type="entry name" value="Rhodanese-like_dom"/>
</dbReference>
<feature type="domain" description="Rhodanese" evidence="1">
    <location>
        <begin position="18"/>
        <end position="107"/>
    </location>
</feature>
<name>K9ZLR2_ANACC</name>
<dbReference type="SUPFAM" id="SSF52821">
    <property type="entry name" value="Rhodanese/Cell cycle control phosphatase"/>
    <property type="match status" value="1"/>
</dbReference>
<dbReference type="CDD" id="cd00158">
    <property type="entry name" value="RHOD"/>
    <property type="match status" value="1"/>
</dbReference>
<dbReference type="AlphaFoldDB" id="K9ZLR2"/>
<dbReference type="SMART" id="SM00450">
    <property type="entry name" value="RHOD"/>
    <property type="match status" value="1"/>
</dbReference>
<dbReference type="KEGG" id="acy:Anacy_3881"/>
<dbReference type="EMBL" id="CP003659">
    <property type="protein sequence ID" value="AFZ59255.1"/>
    <property type="molecule type" value="Genomic_DNA"/>
</dbReference>
<dbReference type="Pfam" id="PF00581">
    <property type="entry name" value="Rhodanese"/>
    <property type="match status" value="1"/>
</dbReference>